<evidence type="ECO:0000256" key="8">
    <source>
        <dbReference type="ARBA" id="ARBA00023157"/>
    </source>
</evidence>
<evidence type="ECO:0000256" key="7">
    <source>
        <dbReference type="ARBA" id="ARBA00023136"/>
    </source>
</evidence>
<keyword evidence="7 11" id="KW-0472">Membrane</keyword>
<keyword evidence="3 11" id="KW-0812">Transmembrane</keyword>
<keyword evidence="9" id="KW-0676">Redox-active center</keyword>
<dbReference type="Pfam" id="PF07884">
    <property type="entry name" value="VKOR"/>
    <property type="match status" value="1"/>
</dbReference>
<dbReference type="Gene3D" id="1.20.1440.130">
    <property type="entry name" value="VKOR domain"/>
    <property type="match status" value="1"/>
</dbReference>
<dbReference type="PROSITE" id="PS00194">
    <property type="entry name" value="THIOREDOXIN_1"/>
    <property type="match status" value="1"/>
</dbReference>
<evidence type="ECO:0000256" key="1">
    <source>
        <dbReference type="ARBA" id="ARBA00004141"/>
    </source>
</evidence>
<feature type="transmembrane region" description="Helical" evidence="11">
    <location>
        <begin position="149"/>
        <end position="169"/>
    </location>
</feature>
<dbReference type="RefSeq" id="WP_345682050.1">
    <property type="nucleotide sequence ID" value="NZ_BAABRO010000001.1"/>
</dbReference>
<dbReference type="SMART" id="SM00756">
    <property type="entry name" value="VKc"/>
    <property type="match status" value="1"/>
</dbReference>
<evidence type="ECO:0000256" key="11">
    <source>
        <dbReference type="SAM" id="Phobius"/>
    </source>
</evidence>
<evidence type="ECO:0000256" key="9">
    <source>
        <dbReference type="ARBA" id="ARBA00023284"/>
    </source>
</evidence>
<dbReference type="CDD" id="cd10546">
    <property type="entry name" value="VKOR"/>
    <property type="match status" value="1"/>
</dbReference>
<dbReference type="PANTHER" id="PTHR34573:SF1">
    <property type="entry name" value="VITAMIN K EPOXIDE REDUCTASE DOMAIN-CONTAINING PROTEIN"/>
    <property type="match status" value="1"/>
</dbReference>
<keyword evidence="8" id="KW-1015">Disulfide bond</keyword>
<feature type="transmembrane region" description="Helical" evidence="11">
    <location>
        <begin position="88"/>
        <end position="109"/>
    </location>
</feature>
<keyword evidence="6" id="KW-0560">Oxidoreductase</keyword>
<feature type="transmembrane region" description="Helical" evidence="11">
    <location>
        <begin position="121"/>
        <end position="143"/>
    </location>
</feature>
<comment type="caution">
    <text evidence="13">The sequence shown here is derived from an EMBL/GenBank/DDBJ whole genome shotgun (WGS) entry which is preliminary data.</text>
</comment>
<feature type="compositionally biased region" description="Low complexity" evidence="10">
    <location>
        <begin position="219"/>
        <end position="230"/>
    </location>
</feature>
<keyword evidence="5 11" id="KW-1133">Transmembrane helix</keyword>
<name>A0ABP9VIB0_9BACT</name>
<gene>
    <name evidence="13" type="ORF">Rcae01_00383</name>
</gene>
<evidence type="ECO:0000313" key="13">
    <source>
        <dbReference type="EMBL" id="GAA5504944.1"/>
    </source>
</evidence>
<dbReference type="InterPro" id="IPR012932">
    <property type="entry name" value="VKOR"/>
</dbReference>
<proteinExistence type="inferred from homology"/>
<keyword evidence="14" id="KW-1185">Reference proteome</keyword>
<dbReference type="EMBL" id="BAABRO010000001">
    <property type="protein sequence ID" value="GAA5504944.1"/>
    <property type="molecule type" value="Genomic_DNA"/>
</dbReference>
<dbReference type="Gene3D" id="3.40.30.10">
    <property type="entry name" value="Glutaredoxin"/>
    <property type="match status" value="1"/>
</dbReference>
<feature type="region of interest" description="Disordered" evidence="10">
    <location>
        <begin position="216"/>
        <end position="235"/>
    </location>
</feature>
<evidence type="ECO:0000256" key="2">
    <source>
        <dbReference type="ARBA" id="ARBA00006214"/>
    </source>
</evidence>
<evidence type="ECO:0000256" key="3">
    <source>
        <dbReference type="ARBA" id="ARBA00022692"/>
    </source>
</evidence>
<dbReference type="InterPro" id="IPR036249">
    <property type="entry name" value="Thioredoxin-like_sf"/>
</dbReference>
<accession>A0ABP9VIB0</accession>
<organism evidence="13 14">
    <name type="scientific">Novipirellula caenicola</name>
    <dbReference type="NCBI Taxonomy" id="1536901"/>
    <lineage>
        <taxon>Bacteria</taxon>
        <taxon>Pseudomonadati</taxon>
        <taxon>Planctomycetota</taxon>
        <taxon>Planctomycetia</taxon>
        <taxon>Pirellulales</taxon>
        <taxon>Pirellulaceae</taxon>
        <taxon>Novipirellula</taxon>
    </lineage>
</organism>
<dbReference type="SUPFAM" id="SSF52833">
    <property type="entry name" value="Thioredoxin-like"/>
    <property type="match status" value="1"/>
</dbReference>
<dbReference type="InterPro" id="IPR017937">
    <property type="entry name" value="Thioredoxin_CS"/>
</dbReference>
<feature type="transmembrane region" description="Helical" evidence="11">
    <location>
        <begin position="37"/>
        <end position="58"/>
    </location>
</feature>
<evidence type="ECO:0000256" key="4">
    <source>
        <dbReference type="ARBA" id="ARBA00022719"/>
    </source>
</evidence>
<dbReference type="InterPro" id="IPR012336">
    <property type="entry name" value="Thioredoxin-like_fold"/>
</dbReference>
<dbReference type="Pfam" id="PF13462">
    <property type="entry name" value="Thioredoxin_4"/>
    <property type="match status" value="1"/>
</dbReference>
<sequence length="484" mass="52142">MSAADLFDRSSSSWFPFSHSHHATHGRHRGHFASVAPIKWVLLLCSSIALLSSSYLAWVSLTSSSVAGCSGGLFNCDHVLHSRWATVMSVPVSIPAILTHASILGLLLIRPMPLRWERYRWPMISFAALTAGLAALWFVGLQVFLLEHLCPYCLVAHTAGLIAAAAVLWRRPLRKSTLMKVGGASAASVALLIALQISTPAPDTFEVIQYDSPPAAIPADSSLPADSTTTPDDDSMLFEAPLSSTQSAAPKSNANLTGVSLALGLFNPSMLMAGQVDQAAAGSATPKQPERRTASILGGLKLDTRQWPLIGKPDAELVFVELFDYTCPHCQRTHAALSQAKARYGDRLAVIVLPVPLNRACNPTVRQTGAAHAESCELARLAISVWVVDPTAFPKFHDYMFESKPNYAAALQRASQMVDAEKLRETMSGSIPSDYIAKHVALYKRAGEGAIPKLMFPTSTTVGEVASADRLVQLISQHLERSSR</sequence>
<keyword evidence="4" id="KW-0874">Quinone</keyword>
<reference evidence="13 14" key="1">
    <citation type="submission" date="2024-02" db="EMBL/GenBank/DDBJ databases">
        <title>Rhodopirellula caenicola NBRC 110016.</title>
        <authorList>
            <person name="Ichikawa N."/>
            <person name="Katano-Makiyama Y."/>
            <person name="Hidaka K."/>
        </authorList>
    </citation>
    <scope>NUCLEOTIDE SEQUENCE [LARGE SCALE GENOMIC DNA]</scope>
    <source>
        <strain evidence="13 14">NBRC 110016</strain>
    </source>
</reference>
<protein>
    <recommendedName>
        <fullName evidence="12">Vitamin K epoxide reductase domain-containing protein</fullName>
    </recommendedName>
</protein>
<dbReference type="InterPro" id="IPR038354">
    <property type="entry name" value="VKOR_sf"/>
</dbReference>
<evidence type="ECO:0000259" key="12">
    <source>
        <dbReference type="SMART" id="SM00756"/>
    </source>
</evidence>
<comment type="similarity">
    <text evidence="2">Belongs to the VKOR family.</text>
</comment>
<evidence type="ECO:0000256" key="10">
    <source>
        <dbReference type="SAM" id="MobiDB-lite"/>
    </source>
</evidence>
<feature type="transmembrane region" description="Helical" evidence="11">
    <location>
        <begin position="181"/>
        <end position="199"/>
    </location>
</feature>
<evidence type="ECO:0000256" key="5">
    <source>
        <dbReference type="ARBA" id="ARBA00022989"/>
    </source>
</evidence>
<evidence type="ECO:0000256" key="6">
    <source>
        <dbReference type="ARBA" id="ARBA00023002"/>
    </source>
</evidence>
<dbReference type="Proteomes" id="UP001416858">
    <property type="component" value="Unassembled WGS sequence"/>
</dbReference>
<dbReference type="PANTHER" id="PTHR34573">
    <property type="entry name" value="VKC DOMAIN-CONTAINING PROTEIN"/>
    <property type="match status" value="1"/>
</dbReference>
<comment type="subcellular location">
    <subcellularLocation>
        <location evidence="1">Membrane</location>
        <topology evidence="1">Multi-pass membrane protein</topology>
    </subcellularLocation>
</comment>
<evidence type="ECO:0000313" key="14">
    <source>
        <dbReference type="Proteomes" id="UP001416858"/>
    </source>
</evidence>
<feature type="domain" description="Vitamin K epoxide reductase" evidence="12">
    <location>
        <begin position="35"/>
        <end position="171"/>
    </location>
</feature>